<sequence>MESVMKSQDYNSHSSISLKRKFKASFPLVREEGAKQLKKIATDVMSRILIHVEKNLLTP</sequence>
<protein>
    <submittedName>
        <fullName evidence="1">Uncharacterized protein</fullName>
    </submittedName>
</protein>
<dbReference type="AlphaFoldDB" id="A0A9J5WD88"/>
<gene>
    <name evidence="1" type="ORF">H5410_063431</name>
</gene>
<evidence type="ECO:0000313" key="1">
    <source>
        <dbReference type="EMBL" id="KAG5573665.1"/>
    </source>
</evidence>
<name>A0A9J5WD88_SOLCO</name>
<accession>A0A9J5WD88</accession>
<keyword evidence="2" id="KW-1185">Reference proteome</keyword>
<reference evidence="1 2" key="1">
    <citation type="submission" date="2020-09" db="EMBL/GenBank/DDBJ databases">
        <title>De no assembly of potato wild relative species, Solanum commersonii.</title>
        <authorList>
            <person name="Cho K."/>
        </authorList>
    </citation>
    <scope>NUCLEOTIDE SEQUENCE [LARGE SCALE GENOMIC DNA]</scope>
    <source>
        <strain evidence="1">LZ3.2</strain>
        <tissue evidence="1">Leaf</tissue>
    </source>
</reference>
<dbReference type="EMBL" id="JACXVP010000012">
    <property type="protein sequence ID" value="KAG5573665.1"/>
    <property type="molecule type" value="Genomic_DNA"/>
</dbReference>
<proteinExistence type="predicted"/>
<evidence type="ECO:0000313" key="2">
    <source>
        <dbReference type="Proteomes" id="UP000824120"/>
    </source>
</evidence>
<comment type="caution">
    <text evidence="1">The sequence shown here is derived from an EMBL/GenBank/DDBJ whole genome shotgun (WGS) entry which is preliminary data.</text>
</comment>
<dbReference type="Proteomes" id="UP000824120">
    <property type="component" value="Chromosome 12"/>
</dbReference>
<organism evidence="1 2">
    <name type="scientific">Solanum commersonii</name>
    <name type="common">Commerson's wild potato</name>
    <name type="synonym">Commerson's nightshade</name>
    <dbReference type="NCBI Taxonomy" id="4109"/>
    <lineage>
        <taxon>Eukaryota</taxon>
        <taxon>Viridiplantae</taxon>
        <taxon>Streptophyta</taxon>
        <taxon>Embryophyta</taxon>
        <taxon>Tracheophyta</taxon>
        <taxon>Spermatophyta</taxon>
        <taxon>Magnoliopsida</taxon>
        <taxon>eudicotyledons</taxon>
        <taxon>Gunneridae</taxon>
        <taxon>Pentapetalae</taxon>
        <taxon>asterids</taxon>
        <taxon>lamiids</taxon>
        <taxon>Solanales</taxon>
        <taxon>Solanaceae</taxon>
        <taxon>Solanoideae</taxon>
        <taxon>Solaneae</taxon>
        <taxon>Solanum</taxon>
    </lineage>
</organism>